<dbReference type="Pfam" id="PF01697">
    <property type="entry name" value="Glyco_transf_92"/>
    <property type="match status" value="1"/>
</dbReference>
<keyword evidence="7" id="KW-0472">Membrane</keyword>
<accession>A0AA38MD03</accession>
<keyword evidence="3 8" id="KW-0328">Glycosyltransferase</keyword>
<sequence>MRVTTEVISLKHNPPYVASLRNHTGNLPDIYLNDKSKKPKGFNSTCARFPDFFNLHFRNDHWQIQNTTKGILFLFNAYLDKRDNVVRIVAAYDVYRSQTPLHCQLWYNGSTQPVLVKSEVPFWMFYPKWGADNGYFIHPYLITCPVVLLDNASPVSVSLAENPCDSTTNNVKIYNPDYKEKKNFVVCVKGMSFPYDDHSVRLTEWIELLRILGAEKVNFYEFNVHPNTQRVLDYYVAKGFVEVTPVTIAGDSSNHPLLQSWFLRKKIISRRLQEVLPFNDCLYKHLSGYKYVVLLDTDEVIVPANGTWVELIETVQHKYPNSSSYVARNVYFFDEYLHQHDWFDGIPKYMHMLQHVYRAKNYTKPGHFVKGFHDTEKVVALHNHLPFKCHNSCRTKEIDLNLGHLQHYRVDCASGVGNCQSMKANSVLDTRMWNFKDELIGSVQATFKELDLDISDCAYK</sequence>
<dbReference type="EC" id="2.4.1.-" evidence="8"/>
<comment type="subcellular location">
    <subcellularLocation>
        <location evidence="1">Membrane</location>
        <topology evidence="1">Single-pass membrane protein</topology>
    </subcellularLocation>
</comment>
<evidence type="ECO:0000256" key="8">
    <source>
        <dbReference type="RuleBase" id="RU366017"/>
    </source>
</evidence>
<organism evidence="9 10">
    <name type="scientific">Zophobas morio</name>
    <dbReference type="NCBI Taxonomy" id="2755281"/>
    <lineage>
        <taxon>Eukaryota</taxon>
        <taxon>Metazoa</taxon>
        <taxon>Ecdysozoa</taxon>
        <taxon>Arthropoda</taxon>
        <taxon>Hexapoda</taxon>
        <taxon>Insecta</taxon>
        <taxon>Pterygota</taxon>
        <taxon>Neoptera</taxon>
        <taxon>Endopterygota</taxon>
        <taxon>Coleoptera</taxon>
        <taxon>Polyphaga</taxon>
        <taxon>Cucujiformia</taxon>
        <taxon>Tenebrionidae</taxon>
        <taxon>Zophobas</taxon>
    </lineage>
</organism>
<dbReference type="GO" id="GO:0016020">
    <property type="term" value="C:membrane"/>
    <property type="evidence" value="ECO:0007669"/>
    <property type="project" value="UniProtKB-SubCell"/>
</dbReference>
<evidence type="ECO:0000256" key="6">
    <source>
        <dbReference type="ARBA" id="ARBA00022989"/>
    </source>
</evidence>
<dbReference type="InterPro" id="IPR008166">
    <property type="entry name" value="Glyco_transf_92"/>
</dbReference>
<evidence type="ECO:0000256" key="3">
    <source>
        <dbReference type="ARBA" id="ARBA00022676"/>
    </source>
</evidence>
<dbReference type="EMBL" id="JALNTZ010000005">
    <property type="protein sequence ID" value="KAJ3651683.1"/>
    <property type="molecule type" value="Genomic_DNA"/>
</dbReference>
<dbReference type="GO" id="GO:0016757">
    <property type="term" value="F:glycosyltransferase activity"/>
    <property type="evidence" value="ECO:0007669"/>
    <property type="project" value="UniProtKB-UniRule"/>
</dbReference>
<name>A0AA38MD03_9CUCU</name>
<reference evidence="9" key="1">
    <citation type="journal article" date="2023" name="G3 (Bethesda)">
        <title>Whole genome assemblies of Zophobas morio and Tenebrio molitor.</title>
        <authorList>
            <person name="Kaur S."/>
            <person name="Stinson S.A."/>
            <person name="diCenzo G.C."/>
        </authorList>
    </citation>
    <scope>NUCLEOTIDE SEQUENCE</scope>
    <source>
        <strain evidence="9">QUZm001</strain>
    </source>
</reference>
<comment type="similarity">
    <text evidence="2 8">Belongs to the glycosyltransferase 92 family.</text>
</comment>
<evidence type="ECO:0000256" key="4">
    <source>
        <dbReference type="ARBA" id="ARBA00022679"/>
    </source>
</evidence>
<dbReference type="AlphaFoldDB" id="A0AA38MD03"/>
<dbReference type="Proteomes" id="UP001168821">
    <property type="component" value="Unassembled WGS sequence"/>
</dbReference>
<comment type="caution">
    <text evidence="9">The sequence shown here is derived from an EMBL/GenBank/DDBJ whole genome shotgun (WGS) entry which is preliminary data.</text>
</comment>
<evidence type="ECO:0000256" key="2">
    <source>
        <dbReference type="ARBA" id="ARBA00007647"/>
    </source>
</evidence>
<keyword evidence="10" id="KW-1185">Reference proteome</keyword>
<evidence type="ECO:0000256" key="1">
    <source>
        <dbReference type="ARBA" id="ARBA00004167"/>
    </source>
</evidence>
<evidence type="ECO:0000313" key="9">
    <source>
        <dbReference type="EMBL" id="KAJ3651683.1"/>
    </source>
</evidence>
<evidence type="ECO:0000256" key="5">
    <source>
        <dbReference type="ARBA" id="ARBA00022692"/>
    </source>
</evidence>
<proteinExistence type="inferred from homology"/>
<evidence type="ECO:0000313" key="10">
    <source>
        <dbReference type="Proteomes" id="UP001168821"/>
    </source>
</evidence>
<evidence type="ECO:0000256" key="7">
    <source>
        <dbReference type="ARBA" id="ARBA00023136"/>
    </source>
</evidence>
<keyword evidence="4 8" id="KW-0808">Transferase</keyword>
<keyword evidence="6" id="KW-1133">Transmembrane helix</keyword>
<dbReference type="GO" id="GO:0005737">
    <property type="term" value="C:cytoplasm"/>
    <property type="evidence" value="ECO:0007669"/>
    <property type="project" value="TreeGrafter"/>
</dbReference>
<keyword evidence="5" id="KW-0812">Transmembrane</keyword>
<dbReference type="PANTHER" id="PTHR21461">
    <property type="entry name" value="GLYCOSYLTRANSFERASE FAMILY 92 PROTEIN"/>
    <property type="match status" value="1"/>
</dbReference>
<dbReference type="PANTHER" id="PTHR21461:SF83">
    <property type="entry name" value="GLYCOSYLTRANSFERASE FAMILY 92 PROTEIN"/>
    <property type="match status" value="1"/>
</dbReference>
<gene>
    <name evidence="9" type="ORF">Zmor_017707</name>
</gene>
<protein>
    <recommendedName>
        <fullName evidence="8">Glycosyltransferase family 92 protein</fullName>
        <ecNumber evidence="8">2.4.1.-</ecNumber>
    </recommendedName>
</protein>